<name>A0A3N2CUA4_9ACTN</name>
<evidence type="ECO:0000313" key="2">
    <source>
        <dbReference type="Proteomes" id="UP000281738"/>
    </source>
</evidence>
<dbReference type="OrthoDB" id="1550492at2"/>
<accession>A0A3N2CUA4</accession>
<dbReference type="RefSeq" id="WP_123390490.1">
    <property type="nucleotide sequence ID" value="NZ_RKHO01000001.1"/>
</dbReference>
<reference evidence="1 2" key="1">
    <citation type="submission" date="2018-11" db="EMBL/GenBank/DDBJ databases">
        <title>Sequencing the genomes of 1000 actinobacteria strains.</title>
        <authorList>
            <person name="Klenk H.-P."/>
        </authorList>
    </citation>
    <scope>NUCLEOTIDE SEQUENCE [LARGE SCALE GENOMIC DNA]</scope>
    <source>
        <strain evidence="1 2">DSM 12652</strain>
    </source>
</reference>
<organism evidence="1 2">
    <name type="scientific">Nocardioides aurantiacus</name>
    <dbReference type="NCBI Taxonomy" id="86796"/>
    <lineage>
        <taxon>Bacteria</taxon>
        <taxon>Bacillati</taxon>
        <taxon>Actinomycetota</taxon>
        <taxon>Actinomycetes</taxon>
        <taxon>Propionibacteriales</taxon>
        <taxon>Nocardioidaceae</taxon>
        <taxon>Nocardioides</taxon>
    </lineage>
</organism>
<gene>
    <name evidence="1" type="ORF">EDD33_1976</name>
</gene>
<evidence type="ECO:0000313" key="1">
    <source>
        <dbReference type="EMBL" id="ROR91115.1"/>
    </source>
</evidence>
<comment type="caution">
    <text evidence="1">The sequence shown here is derived from an EMBL/GenBank/DDBJ whole genome shotgun (WGS) entry which is preliminary data.</text>
</comment>
<protein>
    <submittedName>
        <fullName evidence="1">Uncharacterized protein</fullName>
    </submittedName>
</protein>
<proteinExistence type="predicted"/>
<dbReference type="EMBL" id="RKHO01000001">
    <property type="protein sequence ID" value="ROR91115.1"/>
    <property type="molecule type" value="Genomic_DNA"/>
</dbReference>
<sequence>MTETAAPSPSLFWDNPMMATDGTPNGAAVVDELLTAASRDNDRTLFVLSAGFDPRSTAGLARFIDSTGSAPHVLAINPQPGSEASGDELAARRAVNEAAIVGLATRTRHDWGYPAVHDEASAGRQLARDLTAPGALKDIDTVMFDLSAFPTTLAFPMLNALLQRTGTAGFPTELLVLVTQNPQLDGDITEDGLGAAHQLPGFGKRSQRARSIAVRVWAPVLGRGAGPAMKKIADVLDPQEVCPVLPFPARDPRIADQLLLEHRDLIRDRFEVQPTSFIYAAETNPFDLYRTLVKFDIDYQHILGPIGGADVTLSSHGSKLLSIGALLAAYERKLQVLAVRATRRTLNRAHWEPEARDADQLACVWLKGEPYDLPQ</sequence>
<dbReference type="AlphaFoldDB" id="A0A3N2CUA4"/>
<dbReference type="Proteomes" id="UP000281738">
    <property type="component" value="Unassembled WGS sequence"/>
</dbReference>
<keyword evidence="2" id="KW-1185">Reference proteome</keyword>